<evidence type="ECO:0000256" key="1">
    <source>
        <dbReference type="SAM" id="MobiDB-lite"/>
    </source>
</evidence>
<accession>A0AAJ0CKQ2</accession>
<dbReference type="EMBL" id="JASWJB010000170">
    <property type="protein sequence ID" value="KAK2594392.1"/>
    <property type="molecule type" value="Genomic_DNA"/>
</dbReference>
<reference evidence="2" key="1">
    <citation type="submission" date="2023-06" db="EMBL/GenBank/DDBJ databases">
        <title>Conoideocrella luteorostrata (Hypocreales: Clavicipitaceae), a potential biocontrol fungus for elongate hemlock scale in United States Christmas tree production areas.</title>
        <authorList>
            <person name="Barrett H."/>
            <person name="Lovett B."/>
            <person name="Macias A.M."/>
            <person name="Stajich J.E."/>
            <person name="Kasson M.T."/>
        </authorList>
    </citation>
    <scope>NUCLEOTIDE SEQUENCE</scope>
    <source>
        <strain evidence="2">ARSEF 14590</strain>
    </source>
</reference>
<gene>
    <name evidence="2" type="ORF">QQS21_007898</name>
</gene>
<name>A0AAJ0CKQ2_9HYPO</name>
<sequence>MGLVHPLRVVGMVKGRRRPLAALHLRSADPGWDMVVGTNAIPSLPGLCPPPLFGLQNWRQPDIARFTDGPNTGGQYIDLELAWAERVPDTEWTLDTGGERCAVNIPKFPFIFTCLLLGAISSDWNSAYLHSVGYRPWNAAPDLGGRFMWEPGCTVIDLSDLSYAFVLPAKNATDLGDEELYLPLQPISGHQWLKCYGLHGNEPERNEVRVFGGEIAPVMSKEALQEVWPSFLRDTKRGKKARTEAKAKAEAKTHASRKRKREPVSIDDGVYSTIKQLLGSCPKATLASKMRTRHFPRLLKRYVREHPEQFTPGQPGAVPLLVAAWTYKQGYVGCVELSQFRALSGDQVVELIATVVTRNGKRPGGETKSMELLDLSFNVHVTPDDVARILDVTDVHELVMWDNPGLPLEAVADVAEGRIAKVTSRAGFLAPLERWVRQCLWEAPALVAQPASPTMPTQTRLRQVVWMTLATLDVDDFEPPTDMAGPLQGTTGTLSLEDLDVKRLARMLHPWNHPIGSPIRSPNTIFAELVALPQNDTWRPLVEFYTSLARIEKFMANKDIIQRGHDVIFDRWPLAFPLMMTMGHAASEYVVSSPLPARAFELVMWDTQGPKMSSKPLRTRGPEPVLHGEHTLMFLREPDLGRLRYGLVTRDASGKLDVLEPAAAARAVGDEEAARAWEQGVGALPAWTWAAEEERPQRFCRDTMLLDATAVETMLAASVELAAHKDEIWDELRLEANGAKPK</sequence>
<protein>
    <submittedName>
        <fullName evidence="2">Uncharacterized protein</fullName>
    </submittedName>
</protein>
<comment type="caution">
    <text evidence="2">The sequence shown here is derived from an EMBL/GenBank/DDBJ whole genome shotgun (WGS) entry which is preliminary data.</text>
</comment>
<evidence type="ECO:0000313" key="2">
    <source>
        <dbReference type="EMBL" id="KAK2594392.1"/>
    </source>
</evidence>
<organism evidence="2 3">
    <name type="scientific">Conoideocrella luteorostrata</name>
    <dbReference type="NCBI Taxonomy" id="1105319"/>
    <lineage>
        <taxon>Eukaryota</taxon>
        <taxon>Fungi</taxon>
        <taxon>Dikarya</taxon>
        <taxon>Ascomycota</taxon>
        <taxon>Pezizomycotina</taxon>
        <taxon>Sordariomycetes</taxon>
        <taxon>Hypocreomycetidae</taxon>
        <taxon>Hypocreales</taxon>
        <taxon>Clavicipitaceae</taxon>
        <taxon>Conoideocrella</taxon>
    </lineage>
</organism>
<feature type="region of interest" description="Disordered" evidence="1">
    <location>
        <begin position="238"/>
        <end position="263"/>
    </location>
</feature>
<dbReference type="AlphaFoldDB" id="A0AAJ0CKQ2"/>
<keyword evidence="3" id="KW-1185">Reference proteome</keyword>
<proteinExistence type="predicted"/>
<feature type="compositionally biased region" description="Basic and acidic residues" evidence="1">
    <location>
        <begin position="241"/>
        <end position="253"/>
    </location>
</feature>
<evidence type="ECO:0000313" key="3">
    <source>
        <dbReference type="Proteomes" id="UP001251528"/>
    </source>
</evidence>
<dbReference type="Proteomes" id="UP001251528">
    <property type="component" value="Unassembled WGS sequence"/>
</dbReference>